<dbReference type="InterPro" id="IPR044528">
    <property type="entry name" value="POD-like_MBL-fold"/>
</dbReference>
<dbReference type="SUPFAM" id="SSF56281">
    <property type="entry name" value="Metallo-hydrolase/oxidoreductase"/>
    <property type="match status" value="1"/>
</dbReference>
<proteinExistence type="predicted"/>
<dbReference type="GO" id="GO:0070813">
    <property type="term" value="P:hydrogen sulfide metabolic process"/>
    <property type="evidence" value="ECO:0007669"/>
    <property type="project" value="TreeGrafter"/>
</dbReference>
<keyword evidence="4" id="KW-1185">Reference proteome</keyword>
<dbReference type="Gene3D" id="3.60.15.10">
    <property type="entry name" value="Ribonuclease Z/Hydroxyacylglutathione hydrolase-like"/>
    <property type="match status" value="1"/>
</dbReference>
<dbReference type="InterPro" id="IPR051682">
    <property type="entry name" value="Mito_Persulfide_Diox"/>
</dbReference>
<dbReference type="GO" id="GO:0050313">
    <property type="term" value="F:sulfur dioxygenase activity"/>
    <property type="evidence" value="ECO:0007669"/>
    <property type="project" value="InterPro"/>
</dbReference>
<dbReference type="GO" id="GO:0006749">
    <property type="term" value="P:glutathione metabolic process"/>
    <property type="evidence" value="ECO:0007669"/>
    <property type="project" value="InterPro"/>
</dbReference>
<dbReference type="AlphaFoldDB" id="A0AAE0P026"/>
<dbReference type="InterPro" id="IPR036866">
    <property type="entry name" value="RibonucZ/Hydroxyglut_hydro"/>
</dbReference>
<name>A0AAE0P026_9PEZI</name>
<evidence type="ECO:0000313" key="3">
    <source>
        <dbReference type="EMBL" id="KAK3390837.1"/>
    </source>
</evidence>
<reference evidence="3" key="2">
    <citation type="submission" date="2023-06" db="EMBL/GenBank/DDBJ databases">
        <authorList>
            <consortium name="Lawrence Berkeley National Laboratory"/>
            <person name="Haridas S."/>
            <person name="Hensen N."/>
            <person name="Bonometti L."/>
            <person name="Westerberg I."/>
            <person name="Brannstrom I.O."/>
            <person name="Guillou S."/>
            <person name="Cros-Aarteil S."/>
            <person name="Calhoun S."/>
            <person name="Kuo A."/>
            <person name="Mondo S."/>
            <person name="Pangilinan J."/>
            <person name="Riley R."/>
            <person name="LaButti K."/>
            <person name="Andreopoulos B."/>
            <person name="Lipzen A."/>
            <person name="Chen C."/>
            <person name="Yanf M."/>
            <person name="Daum C."/>
            <person name="Ng V."/>
            <person name="Clum A."/>
            <person name="Steindorff A."/>
            <person name="Ohm R."/>
            <person name="Martin F."/>
            <person name="Silar P."/>
            <person name="Natvig D."/>
            <person name="Lalanne C."/>
            <person name="Gautier V."/>
            <person name="Ament-velasquez S.L."/>
            <person name="Kruys A."/>
            <person name="Hutchinson M.I."/>
            <person name="Powell A.J."/>
            <person name="Barry K."/>
            <person name="Miller A.N."/>
            <person name="Grigoriev I.V."/>
            <person name="Debuchy R."/>
            <person name="Gladieux P."/>
            <person name="Thoren M.H."/>
            <person name="Johannesson H."/>
        </authorList>
    </citation>
    <scope>NUCLEOTIDE SEQUENCE</scope>
    <source>
        <strain evidence="3">CBS 232.78</strain>
    </source>
</reference>
<evidence type="ECO:0000259" key="2">
    <source>
        <dbReference type="SMART" id="SM00849"/>
    </source>
</evidence>
<accession>A0AAE0P026</accession>
<evidence type="ECO:0000256" key="1">
    <source>
        <dbReference type="ARBA" id="ARBA00022723"/>
    </source>
</evidence>
<dbReference type="GO" id="GO:0046872">
    <property type="term" value="F:metal ion binding"/>
    <property type="evidence" value="ECO:0007669"/>
    <property type="project" value="UniProtKB-KW"/>
</dbReference>
<dbReference type="Proteomes" id="UP001285441">
    <property type="component" value="Unassembled WGS sequence"/>
</dbReference>
<comment type="caution">
    <text evidence="3">The sequence shown here is derived from an EMBL/GenBank/DDBJ whole genome shotgun (WGS) entry which is preliminary data.</text>
</comment>
<feature type="domain" description="Metallo-beta-lactamase" evidence="2">
    <location>
        <begin position="18"/>
        <end position="208"/>
    </location>
</feature>
<organism evidence="3 4">
    <name type="scientific">Podospora didyma</name>
    <dbReference type="NCBI Taxonomy" id="330526"/>
    <lineage>
        <taxon>Eukaryota</taxon>
        <taxon>Fungi</taxon>
        <taxon>Dikarya</taxon>
        <taxon>Ascomycota</taxon>
        <taxon>Pezizomycotina</taxon>
        <taxon>Sordariomycetes</taxon>
        <taxon>Sordariomycetidae</taxon>
        <taxon>Sordariales</taxon>
        <taxon>Podosporaceae</taxon>
        <taxon>Podospora</taxon>
    </lineage>
</organism>
<keyword evidence="1" id="KW-0479">Metal-binding</keyword>
<dbReference type="EMBL" id="JAULSW010000002">
    <property type="protein sequence ID" value="KAK3390837.1"/>
    <property type="molecule type" value="Genomic_DNA"/>
</dbReference>
<dbReference type="InterPro" id="IPR001279">
    <property type="entry name" value="Metallo-B-lactamas"/>
</dbReference>
<dbReference type="PANTHER" id="PTHR43084:SF1">
    <property type="entry name" value="PERSULFIDE DIOXYGENASE ETHE1, MITOCHONDRIAL"/>
    <property type="match status" value="1"/>
</dbReference>
<dbReference type="PANTHER" id="PTHR43084">
    <property type="entry name" value="PERSULFIDE DIOXYGENASE ETHE1"/>
    <property type="match status" value="1"/>
</dbReference>
<dbReference type="Pfam" id="PF00753">
    <property type="entry name" value="Lactamase_B"/>
    <property type="match status" value="1"/>
</dbReference>
<dbReference type="CDD" id="cd07724">
    <property type="entry name" value="POD-like_MBL-fold"/>
    <property type="match status" value="1"/>
</dbReference>
<sequence length="298" mass="32488">MASSLEPTVHPIFEPQTGTWQYVVADPVSRSAIIIDPVLDFDLSKNTVSTSTADSLLALIKEKGYTVEKLLETHAHADHLTAAKYLQSKLSNKAEVCIGKRIAQVQDRFAARYGIPRQQCEGAFDKLLEDDEVFQIGGLEAKAIWLPGHTPDHMGYMIGANVFCGDSLFNGDVGSARCDFPGGNAHELFNSATKLLSLPDTFKIWTGHDYPPGGEGGRAEPLPYMIVADQKAHNKHLKSGTSEEEFVAWRNGRDANLAEPKLIHQALQFNIRAGKLPAATAGGDRFLHVPVKVAGEGW</sequence>
<dbReference type="SMART" id="SM00849">
    <property type="entry name" value="Lactamase_B"/>
    <property type="match status" value="1"/>
</dbReference>
<reference evidence="3" key="1">
    <citation type="journal article" date="2023" name="Mol. Phylogenet. Evol.">
        <title>Genome-scale phylogeny and comparative genomics of the fungal order Sordariales.</title>
        <authorList>
            <person name="Hensen N."/>
            <person name="Bonometti L."/>
            <person name="Westerberg I."/>
            <person name="Brannstrom I.O."/>
            <person name="Guillou S."/>
            <person name="Cros-Aarteil S."/>
            <person name="Calhoun S."/>
            <person name="Haridas S."/>
            <person name="Kuo A."/>
            <person name="Mondo S."/>
            <person name="Pangilinan J."/>
            <person name="Riley R."/>
            <person name="LaButti K."/>
            <person name="Andreopoulos B."/>
            <person name="Lipzen A."/>
            <person name="Chen C."/>
            <person name="Yan M."/>
            <person name="Daum C."/>
            <person name="Ng V."/>
            <person name="Clum A."/>
            <person name="Steindorff A."/>
            <person name="Ohm R.A."/>
            <person name="Martin F."/>
            <person name="Silar P."/>
            <person name="Natvig D.O."/>
            <person name="Lalanne C."/>
            <person name="Gautier V."/>
            <person name="Ament-Velasquez S.L."/>
            <person name="Kruys A."/>
            <person name="Hutchinson M.I."/>
            <person name="Powell A.J."/>
            <person name="Barry K."/>
            <person name="Miller A.N."/>
            <person name="Grigoriev I.V."/>
            <person name="Debuchy R."/>
            <person name="Gladieux P."/>
            <person name="Hiltunen Thoren M."/>
            <person name="Johannesson H."/>
        </authorList>
    </citation>
    <scope>NUCLEOTIDE SEQUENCE</scope>
    <source>
        <strain evidence="3">CBS 232.78</strain>
    </source>
</reference>
<protein>
    <submittedName>
        <fullName evidence="3">Beta-lactamase-like protein</fullName>
    </submittedName>
</protein>
<dbReference type="FunFam" id="3.60.15.10:FF:000033">
    <property type="entry name" value="MBL fold metallo-hydrolase"/>
    <property type="match status" value="1"/>
</dbReference>
<evidence type="ECO:0000313" key="4">
    <source>
        <dbReference type="Proteomes" id="UP001285441"/>
    </source>
</evidence>
<gene>
    <name evidence="3" type="ORF">B0H63DRAFT_429543</name>
</gene>